<dbReference type="InterPro" id="IPR022201">
    <property type="entry name" value="DUF3726"/>
</dbReference>
<dbReference type="Pfam" id="PF12525">
    <property type="entry name" value="DUF3726"/>
    <property type="match status" value="1"/>
</dbReference>
<evidence type="ECO:0000313" key="1">
    <source>
        <dbReference type="EMBL" id="SDF25394.1"/>
    </source>
</evidence>
<reference evidence="2" key="1">
    <citation type="submission" date="2016-10" db="EMBL/GenBank/DDBJ databases">
        <authorList>
            <person name="Varghese N."/>
            <person name="Submissions S."/>
        </authorList>
    </citation>
    <scope>NUCLEOTIDE SEQUENCE [LARGE SCALE GENOMIC DNA]</scope>
    <source>
        <strain evidence="2">DSM 21424</strain>
    </source>
</reference>
<evidence type="ECO:0008006" key="3">
    <source>
        <dbReference type="Google" id="ProtNLM"/>
    </source>
</evidence>
<dbReference type="Proteomes" id="UP000198922">
    <property type="component" value="Unassembled WGS sequence"/>
</dbReference>
<evidence type="ECO:0000313" key="2">
    <source>
        <dbReference type="Proteomes" id="UP000198922"/>
    </source>
</evidence>
<keyword evidence="2" id="KW-1185">Reference proteome</keyword>
<dbReference type="EMBL" id="FNAT01000009">
    <property type="protein sequence ID" value="SDF25394.1"/>
    <property type="molecule type" value="Genomic_DNA"/>
</dbReference>
<protein>
    <recommendedName>
        <fullName evidence="3">DUF3726 domain-containing protein</fullName>
    </recommendedName>
</protein>
<organism evidence="1 2">
    <name type="scientific">Limimaricola pyoseonensis</name>
    <dbReference type="NCBI Taxonomy" id="521013"/>
    <lineage>
        <taxon>Bacteria</taxon>
        <taxon>Pseudomonadati</taxon>
        <taxon>Pseudomonadota</taxon>
        <taxon>Alphaproteobacteria</taxon>
        <taxon>Rhodobacterales</taxon>
        <taxon>Paracoccaceae</taxon>
        <taxon>Limimaricola</taxon>
    </lineage>
</organism>
<gene>
    <name evidence="1" type="ORF">SAMN04488567_3760</name>
</gene>
<accession>A0A1G7JKT0</accession>
<name>A0A1G7JKT0_9RHOB</name>
<dbReference type="AlphaFoldDB" id="A0A1G7JKT0"/>
<proteinExistence type="predicted"/>
<dbReference type="STRING" id="521013.SAMN04488567_3760"/>
<sequence>MICSLNEIEALARKAARGAGMSWGLAEEAGKAVRWLSDHGFPGPDLLAELLRRNDGKPYSDLAPRQLDGVWRARRGPLCPIVAGALICDRADELGQGATLRLGEIAVPLLLAPFAYEAARTAGMTVALEWQGVSLVLGGAAPRLAGDETALVVADAGSVALFPADDRATASVRTSAGRQVSAETMRALEGFATRTYAPATEASRAGAGAGREGD</sequence>
<dbReference type="RefSeq" id="WP_090114548.1">
    <property type="nucleotide sequence ID" value="NZ_FNAT01000009.1"/>
</dbReference>
<dbReference type="OrthoDB" id="8420038at2"/>